<protein>
    <recommendedName>
        <fullName evidence="4">DUF1360 domain-containing protein</fullName>
    </recommendedName>
</protein>
<reference evidence="2 3" key="1">
    <citation type="submission" date="2024-03" db="EMBL/GenBank/DDBJ databases">
        <title>Sequence of Lycoming College Course Isolates.</title>
        <authorList>
            <person name="Plotts O."/>
            <person name="Newman J."/>
        </authorList>
    </citation>
    <scope>NUCLEOTIDE SEQUENCE [LARGE SCALE GENOMIC DNA]</scope>
    <source>
        <strain evidence="2 3">CJB-3</strain>
    </source>
</reference>
<comment type="caution">
    <text evidence="2">The sequence shown here is derived from an EMBL/GenBank/DDBJ whole genome shotgun (WGS) entry which is preliminary data.</text>
</comment>
<keyword evidence="1" id="KW-0472">Membrane</keyword>
<feature type="transmembrane region" description="Helical" evidence="1">
    <location>
        <begin position="50"/>
        <end position="71"/>
    </location>
</feature>
<sequence>MNTHEYWLFILAIPVACISWTVTKEEVFREIREYFVEKSKTASHILKRKLFYMLTCEYCFSHYVTLFLLVLTKYTLLYPGFTGYLISGFSIVWVANIYMSLYNLIRVDLKKEKIIAQKEADSVKESYEVRDQT</sequence>
<name>A0ABU8NJZ1_9SPHI</name>
<dbReference type="Proteomes" id="UP001378956">
    <property type="component" value="Unassembled WGS sequence"/>
</dbReference>
<feature type="transmembrane region" description="Helical" evidence="1">
    <location>
        <begin position="83"/>
        <end position="105"/>
    </location>
</feature>
<evidence type="ECO:0000313" key="2">
    <source>
        <dbReference type="EMBL" id="MEJ2902569.1"/>
    </source>
</evidence>
<accession>A0ABU8NJZ1</accession>
<gene>
    <name evidence="2" type="ORF">WAE58_09025</name>
</gene>
<feature type="transmembrane region" description="Helical" evidence="1">
    <location>
        <begin position="6"/>
        <end position="23"/>
    </location>
</feature>
<dbReference type="EMBL" id="JBBEUB010000002">
    <property type="protein sequence ID" value="MEJ2902569.1"/>
    <property type="molecule type" value="Genomic_DNA"/>
</dbReference>
<evidence type="ECO:0000256" key="1">
    <source>
        <dbReference type="SAM" id="Phobius"/>
    </source>
</evidence>
<keyword evidence="1" id="KW-1133">Transmembrane helix</keyword>
<organism evidence="2 3">
    <name type="scientific">Pedobacter panaciterrae</name>
    <dbReference type="NCBI Taxonomy" id="363849"/>
    <lineage>
        <taxon>Bacteria</taxon>
        <taxon>Pseudomonadati</taxon>
        <taxon>Bacteroidota</taxon>
        <taxon>Sphingobacteriia</taxon>
        <taxon>Sphingobacteriales</taxon>
        <taxon>Sphingobacteriaceae</taxon>
        <taxon>Pedobacter</taxon>
    </lineage>
</organism>
<evidence type="ECO:0000313" key="3">
    <source>
        <dbReference type="Proteomes" id="UP001378956"/>
    </source>
</evidence>
<proteinExistence type="predicted"/>
<evidence type="ECO:0008006" key="4">
    <source>
        <dbReference type="Google" id="ProtNLM"/>
    </source>
</evidence>
<keyword evidence="3" id="KW-1185">Reference proteome</keyword>
<keyword evidence="1" id="KW-0812">Transmembrane</keyword>
<dbReference type="RefSeq" id="WP_172662922.1">
    <property type="nucleotide sequence ID" value="NZ_CBFGNQ010000002.1"/>
</dbReference>